<evidence type="ECO:0000313" key="2">
    <source>
        <dbReference type="Proteomes" id="UP000198765"/>
    </source>
</evidence>
<organism evidence="1 2">
    <name type="scientific">Micromonospora narathiwatensis</name>
    <dbReference type="NCBI Taxonomy" id="299146"/>
    <lineage>
        <taxon>Bacteria</taxon>
        <taxon>Bacillati</taxon>
        <taxon>Actinomycetota</taxon>
        <taxon>Actinomycetes</taxon>
        <taxon>Micromonosporales</taxon>
        <taxon>Micromonosporaceae</taxon>
        <taxon>Micromonospora</taxon>
    </lineage>
</organism>
<gene>
    <name evidence="1" type="ORF">GA0070621_2765</name>
</gene>
<reference evidence="1 2" key="1">
    <citation type="submission" date="2016-06" db="EMBL/GenBank/DDBJ databases">
        <authorList>
            <person name="Kjaerup R.B."/>
            <person name="Dalgaard T.S."/>
            <person name="Juul-Madsen H.R."/>
        </authorList>
    </citation>
    <scope>NUCLEOTIDE SEQUENCE [LARGE SCALE GENOMIC DNA]</scope>
    <source>
        <strain evidence="1 2">DSM 45248</strain>
    </source>
</reference>
<protein>
    <submittedName>
        <fullName evidence="1">Uncharacterized protein</fullName>
    </submittedName>
</protein>
<evidence type="ECO:0000313" key="1">
    <source>
        <dbReference type="EMBL" id="SBT46968.1"/>
    </source>
</evidence>
<dbReference type="Proteomes" id="UP000198765">
    <property type="component" value="Chromosome I"/>
</dbReference>
<accession>A0A1A8ZT12</accession>
<dbReference type="AlphaFoldDB" id="A0A1A8ZT12"/>
<keyword evidence="2" id="KW-1185">Reference proteome</keyword>
<dbReference type="EMBL" id="LT594324">
    <property type="protein sequence ID" value="SBT46968.1"/>
    <property type="molecule type" value="Genomic_DNA"/>
</dbReference>
<dbReference type="RefSeq" id="WP_167666883.1">
    <property type="nucleotide sequence ID" value="NZ_LT594324.1"/>
</dbReference>
<sequence length="85" mass="9042">MLSLNQGLHLIWTDDTEAPTSGPIYEELTRTGRALLIAPSPRLGLQPEHLDAIGAFTANAITASTSTQAEALLLARRLLGDDSDS</sequence>
<proteinExistence type="predicted"/>
<name>A0A1A8ZT12_9ACTN</name>